<accession>A0ACB8QSE0</accession>
<sequence>MAAEARKQTLEWLQDAQRGFDRVFDDGADIARDVFKAHPESPFHMLGLAALSFLEAALSFETSRMAEATSMLQAADAAARKQLKAAKSLPQHGRFSASAEWDLLVADCTILIGMTHALSESYVGYLQCLYAMNNAHSKFTKLYKLVFPIGLDTAPTPALSRRSSKTSISAASASTAASAPAATVTVTAAAAALLSPPPRRLFGRWGGGGASAPVSPAATPVPIDDGPIEELVVSGTAFGYGLFQLVLSLLPQKVKSVVGFFGLGHDRRLALRALAVSAAKNDVHAVFAGLALMTYHGVVLLSSGYQADEKRILRQYREIVDRLEGRYPSGTLWILNRAKIHRMENDPDNAIAVLRAGLAPNPARPRKFVQAESLLVFELAWILLAGREYELAAKEFLHITEINTWSHATYFFLAGGCLWRVGQYDRAQALFDGIPAAIDKRKFGGRDLPFEVFIKKKLAFWKAKQRRLTGSEDGYVKAISVNPAEVWNNHQRIKPAVAEQHIRDWLALHPPISTPTPYASSPPSPPPAYPSPPPPLDTPDELALRDVLLGVAHRTAGHAAPARTFLETAHARQPLLAVSTWVGGVALFELAVLELLEARGAEPAAGASDAERRQHWRSAIAAAGKRLEAAQALLGSEIDLASRLESRIAMLRDEIALKKELVGL</sequence>
<evidence type="ECO:0000313" key="1">
    <source>
        <dbReference type="EMBL" id="KAI0034535.1"/>
    </source>
</evidence>
<keyword evidence="2" id="KW-1185">Reference proteome</keyword>
<dbReference type="EMBL" id="MU273499">
    <property type="protein sequence ID" value="KAI0034535.1"/>
    <property type="molecule type" value="Genomic_DNA"/>
</dbReference>
<organism evidence="1 2">
    <name type="scientific">Vararia minispora EC-137</name>
    <dbReference type="NCBI Taxonomy" id="1314806"/>
    <lineage>
        <taxon>Eukaryota</taxon>
        <taxon>Fungi</taxon>
        <taxon>Dikarya</taxon>
        <taxon>Basidiomycota</taxon>
        <taxon>Agaricomycotina</taxon>
        <taxon>Agaricomycetes</taxon>
        <taxon>Russulales</taxon>
        <taxon>Lachnocladiaceae</taxon>
        <taxon>Vararia</taxon>
    </lineage>
</organism>
<evidence type="ECO:0000313" key="2">
    <source>
        <dbReference type="Proteomes" id="UP000814128"/>
    </source>
</evidence>
<comment type="caution">
    <text evidence="1">The sequence shown here is derived from an EMBL/GenBank/DDBJ whole genome shotgun (WGS) entry which is preliminary data.</text>
</comment>
<name>A0ACB8QSE0_9AGAM</name>
<dbReference type="Proteomes" id="UP000814128">
    <property type="component" value="Unassembled WGS sequence"/>
</dbReference>
<reference evidence="1" key="2">
    <citation type="journal article" date="2022" name="New Phytol.">
        <title>Evolutionary transition to the ectomycorrhizal habit in the genomes of a hyperdiverse lineage of mushroom-forming fungi.</title>
        <authorList>
            <person name="Looney B."/>
            <person name="Miyauchi S."/>
            <person name="Morin E."/>
            <person name="Drula E."/>
            <person name="Courty P.E."/>
            <person name="Kohler A."/>
            <person name="Kuo A."/>
            <person name="LaButti K."/>
            <person name="Pangilinan J."/>
            <person name="Lipzen A."/>
            <person name="Riley R."/>
            <person name="Andreopoulos W."/>
            <person name="He G."/>
            <person name="Johnson J."/>
            <person name="Nolan M."/>
            <person name="Tritt A."/>
            <person name="Barry K.W."/>
            <person name="Grigoriev I.V."/>
            <person name="Nagy L.G."/>
            <person name="Hibbett D."/>
            <person name="Henrissat B."/>
            <person name="Matheny P.B."/>
            <person name="Labbe J."/>
            <person name="Martin F.M."/>
        </authorList>
    </citation>
    <scope>NUCLEOTIDE SEQUENCE</scope>
    <source>
        <strain evidence="1">EC-137</strain>
    </source>
</reference>
<reference evidence="1" key="1">
    <citation type="submission" date="2021-02" db="EMBL/GenBank/DDBJ databases">
        <authorList>
            <consortium name="DOE Joint Genome Institute"/>
            <person name="Ahrendt S."/>
            <person name="Looney B.P."/>
            <person name="Miyauchi S."/>
            <person name="Morin E."/>
            <person name="Drula E."/>
            <person name="Courty P.E."/>
            <person name="Chicoki N."/>
            <person name="Fauchery L."/>
            <person name="Kohler A."/>
            <person name="Kuo A."/>
            <person name="Labutti K."/>
            <person name="Pangilinan J."/>
            <person name="Lipzen A."/>
            <person name="Riley R."/>
            <person name="Andreopoulos W."/>
            <person name="He G."/>
            <person name="Johnson J."/>
            <person name="Barry K.W."/>
            <person name="Grigoriev I.V."/>
            <person name="Nagy L."/>
            <person name="Hibbett D."/>
            <person name="Henrissat B."/>
            <person name="Matheny P.B."/>
            <person name="Labbe J."/>
            <person name="Martin F."/>
        </authorList>
    </citation>
    <scope>NUCLEOTIDE SEQUENCE</scope>
    <source>
        <strain evidence="1">EC-137</strain>
    </source>
</reference>
<protein>
    <submittedName>
        <fullName evidence="1">Outer membrane protein Iml2/Tetratricopeptide repeat protein 39</fullName>
    </submittedName>
</protein>
<gene>
    <name evidence="1" type="ORF">K488DRAFT_45293</name>
</gene>
<proteinExistence type="predicted"/>